<sequence>MIFCFVRETKQLTLEEIDQVFSVPTKKFLHYETTVWLPWVVKRYVLMQKIARPPPLMEKAVREDEVKGA</sequence>
<gene>
    <name evidence="1" type="ORF">E4U43_006761</name>
</gene>
<accession>A0A9P7N1I9</accession>
<evidence type="ECO:0000313" key="2">
    <source>
        <dbReference type="Proteomes" id="UP000748025"/>
    </source>
</evidence>
<name>A0A9P7N1I9_9HYPO</name>
<dbReference type="EMBL" id="SRPW01004794">
    <property type="protein sequence ID" value="KAG5980271.1"/>
    <property type="molecule type" value="Genomic_DNA"/>
</dbReference>
<organism evidence="1 2">
    <name type="scientific">Claviceps pusilla</name>
    <dbReference type="NCBI Taxonomy" id="123648"/>
    <lineage>
        <taxon>Eukaryota</taxon>
        <taxon>Fungi</taxon>
        <taxon>Dikarya</taxon>
        <taxon>Ascomycota</taxon>
        <taxon>Pezizomycotina</taxon>
        <taxon>Sordariomycetes</taxon>
        <taxon>Hypocreomycetidae</taxon>
        <taxon>Hypocreales</taxon>
        <taxon>Clavicipitaceae</taxon>
        <taxon>Claviceps</taxon>
    </lineage>
</organism>
<dbReference type="OrthoDB" id="5290825at2759"/>
<keyword evidence="2" id="KW-1185">Reference proteome</keyword>
<reference evidence="1" key="1">
    <citation type="journal article" date="2020" name="bioRxiv">
        <title>Whole genome comparisons of ergot fungi reveals the divergence and evolution of species within the genus Claviceps are the result of varying mechanisms driving genome evolution and host range expansion.</title>
        <authorList>
            <person name="Wyka S.A."/>
            <person name="Mondo S.J."/>
            <person name="Liu M."/>
            <person name="Dettman J."/>
            <person name="Nalam V."/>
            <person name="Broders K.D."/>
        </authorList>
    </citation>
    <scope>NUCLEOTIDE SEQUENCE</scope>
    <source>
        <strain evidence="1">CCC 602</strain>
    </source>
</reference>
<comment type="caution">
    <text evidence="1">The sequence shown here is derived from an EMBL/GenBank/DDBJ whole genome shotgun (WGS) entry which is preliminary data.</text>
</comment>
<evidence type="ECO:0000313" key="1">
    <source>
        <dbReference type="EMBL" id="KAG5980271.1"/>
    </source>
</evidence>
<dbReference type="AlphaFoldDB" id="A0A9P7N1I9"/>
<proteinExistence type="predicted"/>
<dbReference type="Proteomes" id="UP000748025">
    <property type="component" value="Unassembled WGS sequence"/>
</dbReference>
<protein>
    <submittedName>
        <fullName evidence="1">Uncharacterized protein</fullName>
    </submittedName>
</protein>